<dbReference type="InterPro" id="IPR001375">
    <property type="entry name" value="Peptidase_S9_cat"/>
</dbReference>
<dbReference type="Proteomes" id="UP000583556">
    <property type="component" value="Unassembled WGS sequence"/>
</dbReference>
<feature type="domain" description="Peptidase S9A N-terminal" evidence="8">
    <location>
        <begin position="49"/>
        <end position="455"/>
    </location>
</feature>
<dbReference type="Gene3D" id="2.130.10.120">
    <property type="entry name" value="Prolyl oligopeptidase, N-terminal domain"/>
    <property type="match status" value="1"/>
</dbReference>
<dbReference type="SUPFAM" id="SSF50993">
    <property type="entry name" value="Peptidase/esterase 'gauge' domain"/>
    <property type="match status" value="1"/>
</dbReference>
<dbReference type="SUPFAM" id="SSF53474">
    <property type="entry name" value="alpha/beta-Hydrolases"/>
    <property type="match status" value="1"/>
</dbReference>
<dbReference type="GO" id="GO:0070012">
    <property type="term" value="F:oligopeptidase activity"/>
    <property type="evidence" value="ECO:0007669"/>
    <property type="project" value="TreeGrafter"/>
</dbReference>
<dbReference type="Pfam" id="PF02897">
    <property type="entry name" value="Peptidase_S9_N"/>
    <property type="match status" value="1"/>
</dbReference>
<dbReference type="GO" id="GO:0006508">
    <property type="term" value="P:proteolysis"/>
    <property type="evidence" value="ECO:0007669"/>
    <property type="project" value="UniProtKB-KW"/>
</dbReference>
<evidence type="ECO:0000256" key="2">
    <source>
        <dbReference type="ARBA" id="ARBA00005228"/>
    </source>
</evidence>
<reference evidence="9 10" key="1">
    <citation type="submission" date="2020-04" db="EMBL/GenBank/DDBJ databases">
        <title>Novosphingobium sp. TW-4 isolated from soil.</title>
        <authorList>
            <person name="Dahal R.H."/>
            <person name="Chaudhary D.K."/>
        </authorList>
    </citation>
    <scope>NUCLEOTIDE SEQUENCE [LARGE SCALE GENOMIC DNA]</scope>
    <source>
        <strain evidence="9 10">TW-4</strain>
    </source>
</reference>
<dbReference type="PRINTS" id="PR00862">
    <property type="entry name" value="PROLIGOPTASE"/>
</dbReference>
<feature type="domain" description="Peptidase S9 prolyl oligopeptidase catalytic" evidence="7">
    <location>
        <begin position="512"/>
        <end position="725"/>
    </location>
</feature>
<evidence type="ECO:0000256" key="3">
    <source>
        <dbReference type="ARBA" id="ARBA00011897"/>
    </source>
</evidence>
<keyword evidence="4" id="KW-0645">Protease</keyword>
<evidence type="ECO:0000256" key="1">
    <source>
        <dbReference type="ARBA" id="ARBA00001070"/>
    </source>
</evidence>
<dbReference type="InterPro" id="IPR002470">
    <property type="entry name" value="Peptidase_S9A"/>
</dbReference>
<evidence type="ECO:0000256" key="6">
    <source>
        <dbReference type="ARBA" id="ARBA00022825"/>
    </source>
</evidence>
<keyword evidence="10" id="KW-1185">Reference proteome</keyword>
<dbReference type="PROSITE" id="PS00708">
    <property type="entry name" value="PRO_ENDOPEP_SER"/>
    <property type="match status" value="1"/>
</dbReference>
<dbReference type="EC" id="3.4.21.26" evidence="3"/>
<dbReference type="EMBL" id="JABBGM010000002">
    <property type="protein sequence ID" value="NML93218.1"/>
    <property type="molecule type" value="Genomic_DNA"/>
</dbReference>
<name>A0A7Y0G9M4_9SPHN</name>
<gene>
    <name evidence="9" type="ORF">HHL27_05980</name>
</gene>
<accession>A0A7Y0G9M4</accession>
<evidence type="ECO:0000259" key="7">
    <source>
        <dbReference type="Pfam" id="PF00326"/>
    </source>
</evidence>
<evidence type="ECO:0000313" key="9">
    <source>
        <dbReference type="EMBL" id="NML93218.1"/>
    </source>
</evidence>
<sequence>MPAAEDAEGAAHVSAERHATGLTTAIAQPTAPAAAPQLAMPRIATPAYPPTRRLPLVERAFGQDVADPYRWLEQSPASSPEVAQWVAGQNAASAAYLAQLPGRDALAARIRSLFDYERISLPRRAGKSYFYLRNPGLSNQSELYVRAGLDGEERVLLDPNGWSKDGTVALDAWVPSPQGRTLAYTVQVAGSDWRTIRLIDVRSGRLLDETLAWANDTTIAWVGEEGFLYSRFPEPAKGAEHLAPVYGKAVWYHRVGTPQAADLLVYATPDHPEQGHKAAVSADGRWAVITSEVGTLPVRAIHLLDLRSGKPGQWAQASIADGFDNDWKFVDGIGDRLWFVSNMGAPRYRLLELDLSGAPAWKVVVPEREQQLAGANAVGDRFILSYLNGGSSVAVVTDLKGKPSRAITLNDIGSASGFGGRPGQEETFYQFASFNRAPTIYRMDLRTGETTPFAQPRMSFNPDDYLVEQRFYPSKDGTKVPMYIVRKRSLVGRAVPTLLYGYGGFDIAMTPTFSPVRMAWLEAGGAFALANIRGGGEFGRAWHDAGRLDKKQNSFDDFIAAGEYLIAQGIAAKGSLAVQGGSNGGLLVAAVVNQRPDLFAAANPDVGVLDMLRFDRFTAGRLWTGDYGRPENEADWQVLRRYSPYHNIADGTDYPAILVTTGDSDDRVVPAHSFKYAAALQAAKIGDRPHLLRVESRAGHGAGKPLDKTIASGADTLAFLAYWTGLKTGAAVTAP</sequence>
<comment type="caution">
    <text evidence="9">The sequence shown here is derived from an EMBL/GenBank/DDBJ whole genome shotgun (WGS) entry which is preliminary data.</text>
</comment>
<keyword evidence="6" id="KW-0720">Serine protease</keyword>
<dbReference type="FunFam" id="3.40.50.1820:FF:000005">
    <property type="entry name" value="Prolyl endopeptidase"/>
    <property type="match status" value="1"/>
</dbReference>
<dbReference type="Pfam" id="PF00326">
    <property type="entry name" value="Peptidase_S9"/>
    <property type="match status" value="1"/>
</dbReference>
<dbReference type="PANTHER" id="PTHR42881:SF2">
    <property type="entry name" value="PROLYL ENDOPEPTIDASE"/>
    <property type="match status" value="1"/>
</dbReference>
<dbReference type="AlphaFoldDB" id="A0A7Y0G9M4"/>
<dbReference type="InterPro" id="IPR051167">
    <property type="entry name" value="Prolyl_oligopep/macrocyclase"/>
</dbReference>
<organism evidence="9 10">
    <name type="scientific">Novosphingobium olei</name>
    <dbReference type="NCBI Taxonomy" id="2728851"/>
    <lineage>
        <taxon>Bacteria</taxon>
        <taxon>Pseudomonadati</taxon>
        <taxon>Pseudomonadota</taxon>
        <taxon>Alphaproteobacteria</taxon>
        <taxon>Sphingomonadales</taxon>
        <taxon>Sphingomonadaceae</taxon>
        <taxon>Novosphingobium</taxon>
    </lineage>
</organism>
<dbReference type="InterPro" id="IPR023302">
    <property type="entry name" value="Pept_S9A_N"/>
</dbReference>
<dbReference type="GO" id="GO:0005829">
    <property type="term" value="C:cytosol"/>
    <property type="evidence" value="ECO:0007669"/>
    <property type="project" value="TreeGrafter"/>
</dbReference>
<proteinExistence type="inferred from homology"/>
<evidence type="ECO:0000256" key="5">
    <source>
        <dbReference type="ARBA" id="ARBA00022801"/>
    </source>
</evidence>
<evidence type="ECO:0000259" key="8">
    <source>
        <dbReference type="Pfam" id="PF02897"/>
    </source>
</evidence>
<protein>
    <recommendedName>
        <fullName evidence="3">prolyl oligopeptidase</fullName>
        <ecNumber evidence="3">3.4.21.26</ecNumber>
    </recommendedName>
</protein>
<comment type="catalytic activity">
    <reaction evidence="1">
        <text>Hydrolysis of Pro-|-Xaa &gt;&gt; Ala-|-Xaa in oligopeptides.</text>
        <dbReference type="EC" id="3.4.21.26"/>
    </reaction>
</comment>
<evidence type="ECO:0000256" key="4">
    <source>
        <dbReference type="ARBA" id="ARBA00022670"/>
    </source>
</evidence>
<dbReference type="Gene3D" id="3.40.50.1820">
    <property type="entry name" value="alpha/beta hydrolase"/>
    <property type="match status" value="1"/>
</dbReference>
<dbReference type="InterPro" id="IPR002471">
    <property type="entry name" value="Pept_S9_AS"/>
</dbReference>
<dbReference type="GO" id="GO:0004252">
    <property type="term" value="F:serine-type endopeptidase activity"/>
    <property type="evidence" value="ECO:0007669"/>
    <property type="project" value="UniProtKB-EC"/>
</dbReference>
<evidence type="ECO:0000313" key="10">
    <source>
        <dbReference type="Proteomes" id="UP000583556"/>
    </source>
</evidence>
<comment type="similarity">
    <text evidence="2">Belongs to the peptidase S9A family.</text>
</comment>
<dbReference type="InterPro" id="IPR029058">
    <property type="entry name" value="AB_hydrolase_fold"/>
</dbReference>
<dbReference type="PANTHER" id="PTHR42881">
    <property type="entry name" value="PROLYL ENDOPEPTIDASE"/>
    <property type="match status" value="1"/>
</dbReference>
<keyword evidence="5" id="KW-0378">Hydrolase</keyword>